<dbReference type="EMBL" id="CP027226">
    <property type="protein sequence ID" value="AVM42049.1"/>
    <property type="molecule type" value="Genomic_DNA"/>
</dbReference>
<protein>
    <submittedName>
        <fullName evidence="1">Transcriptional regulator</fullName>
    </submittedName>
</protein>
<evidence type="ECO:0000313" key="2">
    <source>
        <dbReference type="Proteomes" id="UP000237947"/>
    </source>
</evidence>
<dbReference type="OrthoDB" id="1948591at2"/>
<proteinExistence type="predicted"/>
<gene>
    <name evidence="1" type="ORF">C5Q98_01845</name>
</gene>
<sequence>MNLHGIEFDYKFKAPLEPEFIPMKVWNDAYLSGAKENFSVAIERNDGLVEVENTFIYGDAEHFDADVMYINRLVKQLIWARGGYKIYLAGNEKIANKIKEQYNKNGERAFDVDYMQRVYGEKFEVIIKAFDDMPKAHFVPVESSNELHGCRIGFDAGGSDRKVSAVIDGETIYSEEVIWFPKLESDPQYHYDGIVESLRTAASKMPRVDGIGISSAGIYINDRTKVASLFLQVPEEIYADTVEDIYIRACEEVAPGKPFMVANDGDVSALAGAMSLEEGKVLGIAMGTSEAVGYVDADMNLTGYLNELAFAPADYQPAETAEVDEWSGDYGMGCKYFSQDAAIRLAERAGLDVDPSLSLAEKLKVIQAYMNDGNEAAKDVFTSIGVYLGYTLAYYSDFYDIEDVILMGRVVSGKGGDRILEVCQEVIKAEYPELAEKMDIMLPSEKLRRVGQSVAAASLPIIPK</sequence>
<dbReference type="Proteomes" id="UP000237947">
    <property type="component" value="Chromosome"/>
</dbReference>
<dbReference type="InterPro" id="IPR043129">
    <property type="entry name" value="ATPase_NBD"/>
</dbReference>
<evidence type="ECO:0000313" key="1">
    <source>
        <dbReference type="EMBL" id="AVM42049.1"/>
    </source>
</evidence>
<name>A0A2S0KM15_9FIRM</name>
<dbReference type="RefSeq" id="WP_106012035.1">
    <property type="nucleotide sequence ID" value="NZ_CP027226.1"/>
</dbReference>
<accession>A0A2S0KM15</accession>
<dbReference type="AlphaFoldDB" id="A0A2S0KM15"/>
<dbReference type="KEGG" id="fsa:C5Q98_01845"/>
<dbReference type="Gene3D" id="3.30.420.40">
    <property type="match status" value="2"/>
</dbReference>
<keyword evidence="2" id="KW-1185">Reference proteome</keyword>
<organism evidence="1 2">
    <name type="scientific">Fastidiosipila sanguinis</name>
    <dbReference type="NCBI Taxonomy" id="236753"/>
    <lineage>
        <taxon>Bacteria</taxon>
        <taxon>Bacillati</taxon>
        <taxon>Bacillota</taxon>
        <taxon>Clostridia</taxon>
        <taxon>Eubacteriales</taxon>
        <taxon>Oscillospiraceae</taxon>
        <taxon>Fastidiosipila</taxon>
    </lineage>
</organism>
<dbReference type="SUPFAM" id="SSF53067">
    <property type="entry name" value="Actin-like ATPase domain"/>
    <property type="match status" value="1"/>
</dbReference>
<reference evidence="2" key="1">
    <citation type="submission" date="2018-02" db="EMBL/GenBank/DDBJ databases">
        <authorList>
            <person name="Holder M.E."/>
            <person name="Ajami N.J."/>
            <person name="Petrosino J.F."/>
        </authorList>
    </citation>
    <scope>NUCLEOTIDE SEQUENCE [LARGE SCALE GENOMIC DNA]</scope>
    <source>
        <strain evidence="2">CCUG 47711</strain>
    </source>
</reference>